<feature type="signal peptide" evidence="1">
    <location>
        <begin position="1"/>
        <end position="21"/>
    </location>
</feature>
<organism evidence="2 3">
    <name type="scientific">Glonium stellatum</name>
    <dbReference type="NCBI Taxonomy" id="574774"/>
    <lineage>
        <taxon>Eukaryota</taxon>
        <taxon>Fungi</taxon>
        <taxon>Dikarya</taxon>
        <taxon>Ascomycota</taxon>
        <taxon>Pezizomycotina</taxon>
        <taxon>Dothideomycetes</taxon>
        <taxon>Pleosporomycetidae</taxon>
        <taxon>Gloniales</taxon>
        <taxon>Gloniaceae</taxon>
        <taxon>Glonium</taxon>
    </lineage>
</organism>
<reference evidence="2 3" key="1">
    <citation type="journal article" date="2016" name="Nat. Commun.">
        <title>Ectomycorrhizal ecology is imprinted in the genome of the dominant symbiotic fungus Cenococcum geophilum.</title>
        <authorList>
            <consortium name="DOE Joint Genome Institute"/>
            <person name="Peter M."/>
            <person name="Kohler A."/>
            <person name="Ohm R.A."/>
            <person name="Kuo A."/>
            <person name="Krutzmann J."/>
            <person name="Morin E."/>
            <person name="Arend M."/>
            <person name="Barry K.W."/>
            <person name="Binder M."/>
            <person name="Choi C."/>
            <person name="Clum A."/>
            <person name="Copeland A."/>
            <person name="Grisel N."/>
            <person name="Haridas S."/>
            <person name="Kipfer T."/>
            <person name="LaButti K."/>
            <person name="Lindquist E."/>
            <person name="Lipzen A."/>
            <person name="Maire R."/>
            <person name="Meier B."/>
            <person name="Mihaltcheva S."/>
            <person name="Molinier V."/>
            <person name="Murat C."/>
            <person name="Poggeler S."/>
            <person name="Quandt C.A."/>
            <person name="Sperisen C."/>
            <person name="Tritt A."/>
            <person name="Tisserant E."/>
            <person name="Crous P.W."/>
            <person name="Henrissat B."/>
            <person name="Nehls U."/>
            <person name="Egli S."/>
            <person name="Spatafora J.W."/>
            <person name="Grigoriev I.V."/>
            <person name="Martin F.M."/>
        </authorList>
    </citation>
    <scope>NUCLEOTIDE SEQUENCE [LARGE SCALE GENOMIC DNA]</scope>
    <source>
        <strain evidence="2 3">CBS 207.34</strain>
    </source>
</reference>
<dbReference type="EMBL" id="KV751118">
    <property type="protein sequence ID" value="OCL01506.1"/>
    <property type="molecule type" value="Genomic_DNA"/>
</dbReference>
<accession>A0A8E2EMT9</accession>
<evidence type="ECO:0000313" key="2">
    <source>
        <dbReference type="EMBL" id="OCL01506.1"/>
    </source>
</evidence>
<dbReference type="AlphaFoldDB" id="A0A8E2EMT9"/>
<protein>
    <submittedName>
        <fullName evidence="2">Uncharacterized protein</fullName>
    </submittedName>
</protein>
<proteinExistence type="predicted"/>
<evidence type="ECO:0000256" key="1">
    <source>
        <dbReference type="SAM" id="SignalP"/>
    </source>
</evidence>
<gene>
    <name evidence="2" type="ORF">AOQ84DRAFT_328859</name>
</gene>
<keyword evidence="3" id="KW-1185">Reference proteome</keyword>
<evidence type="ECO:0000313" key="3">
    <source>
        <dbReference type="Proteomes" id="UP000250140"/>
    </source>
</evidence>
<dbReference type="Proteomes" id="UP000250140">
    <property type="component" value="Unassembled WGS sequence"/>
</dbReference>
<keyword evidence="1" id="KW-0732">Signal</keyword>
<dbReference type="OrthoDB" id="3937708at2759"/>
<feature type="chain" id="PRO_5034102033" evidence="1">
    <location>
        <begin position="22"/>
        <end position="398"/>
    </location>
</feature>
<name>A0A8E2EMT9_9PEZI</name>
<sequence length="398" mass="43847">MYSTRFSFLFALAIFLSSAVADPNSVCNTFGIDFVDGNSYFINTLSNDSFTCVSEFEGCNADVADIMLVLPNTDELICSEVPTTPDDTPEMSTCPIQKDQMVSGLYRILIMGNNGDGNPFAYERDIELDCGPQVTSTVTPTVTYNITVTPTSTSKSWSTVYNTTTFGPTTTYTIPSKTAHRTKTVTPTPVTSYITHVYTKHLMTWTKTQTIITSTVTASCSVPPKPQWPDKRCTYSPTLIHPKALQTPAPKNHRIVRRADRAVDIDYARRRIQDAKLRRDTKLKALNERAPDAPTVYVTASTAVNTTVTYTAATTTTTEIDLTTSIVSTTLPPSTVYSGIYTSTITLPTPTKTKYTIAYTTIWTTKTIHATWTRTTITTPSASVTQCKKQGGHFPGRW</sequence>